<proteinExistence type="predicted"/>
<dbReference type="HOGENOM" id="CLU_1438804_0_0_9"/>
<dbReference type="Proteomes" id="UP000029585">
    <property type="component" value="Unassembled WGS sequence"/>
</dbReference>
<reference evidence="1 2" key="1">
    <citation type="submission" date="2011-08" db="EMBL/GenBank/DDBJ databases">
        <title>The Genome Sequence of Clostridium orbiscindens 1_3_50AFAA.</title>
        <authorList>
            <consortium name="The Broad Institute Genome Sequencing Platform"/>
            <person name="Earl A."/>
            <person name="Ward D."/>
            <person name="Feldgarden M."/>
            <person name="Gevers D."/>
            <person name="Daigneault M."/>
            <person name="Strauss J."/>
            <person name="Allen-Vercoe E."/>
            <person name="Young S.K."/>
            <person name="Zeng Q."/>
            <person name="Gargeya S."/>
            <person name="Fitzgerald M."/>
            <person name="Haas B."/>
            <person name="Abouelleil A."/>
            <person name="Alvarado L."/>
            <person name="Arachchi H.M."/>
            <person name="Berlin A."/>
            <person name="Brown A."/>
            <person name="Chapman S.B."/>
            <person name="Chen Z."/>
            <person name="Dunbar C."/>
            <person name="Freedman E."/>
            <person name="Gearin G."/>
            <person name="Gellesch M."/>
            <person name="Goldberg J."/>
            <person name="Griggs A."/>
            <person name="Gujja S."/>
            <person name="Heiman D."/>
            <person name="Howarth C."/>
            <person name="Larson L."/>
            <person name="Lui A."/>
            <person name="MacDonald P.J.P."/>
            <person name="Montmayeur A."/>
            <person name="Murphy C."/>
            <person name="Neiman D."/>
            <person name="Pearson M."/>
            <person name="Priest M."/>
            <person name="Roberts A."/>
            <person name="Saif S."/>
            <person name="Shea T."/>
            <person name="Shenoy N."/>
            <person name="Sisk P."/>
            <person name="Stolte C."/>
            <person name="Sykes S."/>
            <person name="Wortman J."/>
            <person name="Nusbaum C."/>
            <person name="Birren B."/>
        </authorList>
    </citation>
    <scope>NUCLEOTIDE SEQUENCE [LARGE SCALE GENOMIC DNA]</scope>
    <source>
        <strain evidence="1 2">1_3_50AFAA</strain>
    </source>
</reference>
<name>A0A096B2H0_FLAPL</name>
<dbReference type="RefSeq" id="WP_024724313.1">
    <property type="nucleotide sequence ID" value="NZ_KN174167.1"/>
</dbReference>
<keyword evidence="2" id="KW-1185">Reference proteome</keyword>
<dbReference type="AlphaFoldDB" id="A0A096B2H0"/>
<dbReference type="EMBL" id="ADLO01000110">
    <property type="protein sequence ID" value="KGF53553.1"/>
    <property type="molecule type" value="Genomic_DNA"/>
</dbReference>
<protein>
    <recommendedName>
        <fullName evidence="3">Immunity protein 30 domain-containing protein</fullName>
    </recommendedName>
</protein>
<evidence type="ECO:0000313" key="1">
    <source>
        <dbReference type="EMBL" id="KGF53553.1"/>
    </source>
</evidence>
<accession>A0A096B2H0</accession>
<comment type="caution">
    <text evidence="1">The sequence shown here is derived from an EMBL/GenBank/DDBJ whole genome shotgun (WGS) entry which is preliminary data.</text>
</comment>
<sequence>MSNFELIYQYLKDLSKESVELFDDLMDRAEQGGVFSEKDISDLCNLLFLVEKDLENESSYNIQWTLKDRIMEMIIILVIEKESPICFEAIAEAINKYETISRPYLSSVIETFLTVFLLGSPNQSEEEITQNRMFLLKAMERCTRNYKKIVMDYCQTNLDKIKDADKLSPQIKQLKATLTEIYSQVSSK</sequence>
<organism evidence="1 2">
    <name type="scientific">Flavonifractor plautii 1_3_50AFAA</name>
    <dbReference type="NCBI Taxonomy" id="742738"/>
    <lineage>
        <taxon>Bacteria</taxon>
        <taxon>Bacillati</taxon>
        <taxon>Bacillota</taxon>
        <taxon>Clostridia</taxon>
        <taxon>Eubacteriales</taxon>
        <taxon>Oscillospiraceae</taxon>
        <taxon>Flavonifractor</taxon>
    </lineage>
</organism>
<gene>
    <name evidence="1" type="ORF">HMPREF9460_03689</name>
</gene>
<evidence type="ECO:0008006" key="3">
    <source>
        <dbReference type="Google" id="ProtNLM"/>
    </source>
</evidence>
<evidence type="ECO:0000313" key="2">
    <source>
        <dbReference type="Proteomes" id="UP000029585"/>
    </source>
</evidence>